<reference evidence="2 3" key="1">
    <citation type="submission" date="2020-06" db="EMBL/GenBank/DDBJ databases">
        <authorList>
            <person name="Li R."/>
            <person name="Bekaert M."/>
        </authorList>
    </citation>
    <scope>NUCLEOTIDE SEQUENCE [LARGE SCALE GENOMIC DNA]</scope>
    <source>
        <strain evidence="3">wild</strain>
    </source>
</reference>
<accession>A0A6J8C370</accession>
<feature type="region of interest" description="Disordered" evidence="1">
    <location>
        <begin position="172"/>
        <end position="196"/>
    </location>
</feature>
<dbReference type="EMBL" id="CACVKT020004486">
    <property type="protein sequence ID" value="CAC5390232.1"/>
    <property type="molecule type" value="Genomic_DNA"/>
</dbReference>
<organism evidence="2 3">
    <name type="scientific">Mytilus coruscus</name>
    <name type="common">Sea mussel</name>
    <dbReference type="NCBI Taxonomy" id="42192"/>
    <lineage>
        <taxon>Eukaryota</taxon>
        <taxon>Metazoa</taxon>
        <taxon>Spiralia</taxon>
        <taxon>Lophotrochozoa</taxon>
        <taxon>Mollusca</taxon>
        <taxon>Bivalvia</taxon>
        <taxon>Autobranchia</taxon>
        <taxon>Pteriomorphia</taxon>
        <taxon>Mytilida</taxon>
        <taxon>Mytiloidea</taxon>
        <taxon>Mytilidae</taxon>
        <taxon>Mytilinae</taxon>
        <taxon>Mytilus</taxon>
    </lineage>
</organism>
<dbReference type="SUPFAM" id="SSF50814">
    <property type="entry name" value="Lipocalins"/>
    <property type="match status" value="1"/>
</dbReference>
<protein>
    <submittedName>
        <fullName evidence="2">Uncharacterized protein</fullName>
    </submittedName>
</protein>
<evidence type="ECO:0000256" key="1">
    <source>
        <dbReference type="SAM" id="MobiDB-lite"/>
    </source>
</evidence>
<gene>
    <name evidence="2" type="ORF">MCOR_25345</name>
</gene>
<keyword evidence="3" id="KW-1185">Reference proteome</keyword>
<dbReference type="GO" id="GO:0008289">
    <property type="term" value="F:lipid binding"/>
    <property type="evidence" value="ECO:0007669"/>
    <property type="project" value="UniProtKB-KW"/>
</dbReference>
<name>A0A6J8C370_MYTCO</name>
<evidence type="ECO:0000313" key="2">
    <source>
        <dbReference type="EMBL" id="CAC5390232.1"/>
    </source>
</evidence>
<dbReference type="OrthoDB" id="8501868at2759"/>
<dbReference type="Gene3D" id="2.40.128.20">
    <property type="match status" value="1"/>
</dbReference>
<dbReference type="InterPro" id="IPR012674">
    <property type="entry name" value="Calycin"/>
</dbReference>
<sequence length="196" mass="21959">MSQFVGKWKGNKASRKNFDEYCKMTGAPEDLVDKYRNATTTIEYKKEDENWTMTVLSDAIPKPRVYKYKLGEECVSKDAQGKGIKHWNPRFNAKTHGIFLTDVNNTWIFLNGANDNIKSLTNANNIGISLTNVDNIGIFLTNDNNTLIYLTYAYTIWIILTNADNTGKSLTNTDNTGNSVTNADNTGHSLTNANNT</sequence>
<proteinExistence type="predicted"/>
<dbReference type="Proteomes" id="UP000507470">
    <property type="component" value="Unassembled WGS sequence"/>
</dbReference>
<dbReference type="SUPFAM" id="SSF141571">
    <property type="entry name" value="Pentapeptide repeat-like"/>
    <property type="match status" value="1"/>
</dbReference>
<evidence type="ECO:0000313" key="3">
    <source>
        <dbReference type="Proteomes" id="UP000507470"/>
    </source>
</evidence>
<dbReference type="AlphaFoldDB" id="A0A6J8C370"/>